<evidence type="ECO:0000256" key="3">
    <source>
        <dbReference type="ARBA" id="ARBA00022692"/>
    </source>
</evidence>
<evidence type="ECO:0000256" key="5">
    <source>
        <dbReference type="ARBA" id="ARBA00023136"/>
    </source>
</evidence>
<name>A0AAU7C068_9RICK</name>
<dbReference type="Pfam" id="PF03743">
    <property type="entry name" value="TrbI"/>
    <property type="match status" value="1"/>
</dbReference>
<organism evidence="8">
    <name type="scientific">Rickettsia oklahomensis</name>
    <dbReference type="NCBI Taxonomy" id="3141789"/>
    <lineage>
        <taxon>Bacteria</taxon>
        <taxon>Pseudomonadati</taxon>
        <taxon>Pseudomonadota</taxon>
        <taxon>Alphaproteobacteria</taxon>
        <taxon>Rickettsiales</taxon>
        <taxon>Rickettsiaceae</taxon>
        <taxon>Rickettsieae</taxon>
        <taxon>Rickettsia</taxon>
        <taxon>belli group</taxon>
    </lineage>
</organism>
<keyword evidence="5 7" id="KW-0472">Membrane</keyword>
<dbReference type="Gene3D" id="2.40.128.260">
    <property type="entry name" value="Type IV secretion system, VirB10/TraB/TrbI"/>
    <property type="match status" value="1"/>
</dbReference>
<sequence length="485" mass="52652">MAKEQKKNNNTGSLSGVDASEIQRELSKVAVSFKKSIAIVVVICCIFIYIFYTIFFDTKTPEIPETQVSIQLPSNIVKPVTDVEDNIPEIPKLPDPPKLEIPPAPPPMPPVVEVPPLLPPTTPVEEKKEKTLPLPPASLPSTPGKLVESDEAKKRREAKRKSSIVLVSGVESKKTPEQIKAEATFKDRGDMSLVLGRGKLIDAVLETAINSDLGGEIRAIISRDVFSEKDKVILIQKGSKIFGKYATSTSSDSYGRVSIIWDRIDLTNGYTIEFDSPAVDNLGRPGIHGRVDYKYKEQFANAVLQSGFNIGLAKVLDKLVPPPINSQAAATNSAIATQLLNTAQTISSNTSMDPNTRIVTICTNILAAITDKTSTAYTTMTQACTIAQDPSSANTADQRLSTLVQAVNKAASSLLTTTSRALTPTQAQQASTQAFKGVTNIVQNMITHQQFKPTTTVNQGTPVRIYVNKDYKFPKAVLLKSKVMK</sequence>
<dbReference type="GO" id="GO:0016020">
    <property type="term" value="C:membrane"/>
    <property type="evidence" value="ECO:0007669"/>
    <property type="project" value="UniProtKB-SubCell"/>
</dbReference>
<comment type="similarity">
    <text evidence="2">Belongs to the TrbI/VirB10 family.</text>
</comment>
<dbReference type="EMBL" id="CP157197">
    <property type="protein sequence ID" value="XBG66775.1"/>
    <property type="molecule type" value="Genomic_DNA"/>
</dbReference>
<dbReference type="RefSeq" id="WP_347939401.1">
    <property type="nucleotide sequence ID" value="NZ_CP157197.1"/>
</dbReference>
<evidence type="ECO:0000256" key="7">
    <source>
        <dbReference type="SAM" id="Phobius"/>
    </source>
</evidence>
<keyword evidence="3 7" id="KW-0812">Transmembrane</keyword>
<evidence type="ECO:0000256" key="4">
    <source>
        <dbReference type="ARBA" id="ARBA00022989"/>
    </source>
</evidence>
<evidence type="ECO:0000256" key="6">
    <source>
        <dbReference type="SAM" id="MobiDB-lite"/>
    </source>
</evidence>
<evidence type="ECO:0000256" key="1">
    <source>
        <dbReference type="ARBA" id="ARBA00004167"/>
    </source>
</evidence>
<dbReference type="InterPro" id="IPR005498">
    <property type="entry name" value="T4SS_VirB10/TraB/TrbI"/>
</dbReference>
<evidence type="ECO:0000256" key="2">
    <source>
        <dbReference type="ARBA" id="ARBA00010265"/>
    </source>
</evidence>
<accession>A0AAU7C068</accession>
<keyword evidence="4 7" id="KW-1133">Transmembrane helix</keyword>
<feature type="transmembrane region" description="Helical" evidence="7">
    <location>
        <begin position="37"/>
        <end position="56"/>
    </location>
</feature>
<gene>
    <name evidence="8" type="ORF">AAGW17_03155</name>
</gene>
<dbReference type="CDD" id="cd16429">
    <property type="entry name" value="VirB10"/>
    <property type="match status" value="1"/>
</dbReference>
<dbReference type="AlphaFoldDB" id="A0AAU7C068"/>
<proteinExistence type="inferred from homology"/>
<dbReference type="KEGG" id="rof:AAGW17_03155"/>
<evidence type="ECO:0000313" key="8">
    <source>
        <dbReference type="EMBL" id="XBG66775.1"/>
    </source>
</evidence>
<dbReference type="InterPro" id="IPR042217">
    <property type="entry name" value="T4SS_VirB10/TrbI"/>
</dbReference>
<comment type="subcellular location">
    <subcellularLocation>
        <location evidence="1">Membrane</location>
        <topology evidence="1">Single-pass membrane protein</topology>
    </subcellularLocation>
</comment>
<protein>
    <submittedName>
        <fullName evidence="8">TrbI/VirB10 family protein</fullName>
    </submittedName>
</protein>
<feature type="region of interest" description="Disordered" evidence="6">
    <location>
        <begin position="118"/>
        <end position="160"/>
    </location>
</feature>
<reference evidence="8" key="1">
    <citation type="submission" date="2024-05" db="EMBL/GenBank/DDBJ databases">
        <title>Characterization of a novel Rickettsia species. (Rickettsia oklahomia sp. nov.) from Amblyomma americanum ticks.</title>
        <authorList>
            <person name="Korla P.K."/>
            <person name="Karounos M."/>
            <person name="Wilson J.M."/>
            <person name="Little S.E."/>
            <person name="Qurollo B.A."/>
        </authorList>
    </citation>
    <scope>NUCLEOTIDE SEQUENCE</scope>
    <source>
        <strain evidence="8">Oklahoma-10</strain>
    </source>
</reference>